<dbReference type="WBParaSite" id="GPUH_0002217301-mRNA-1">
    <property type="protein sequence ID" value="GPUH_0002217301-mRNA-1"/>
    <property type="gene ID" value="GPUH_0002217301"/>
</dbReference>
<evidence type="ECO:0000313" key="3">
    <source>
        <dbReference type="WBParaSite" id="GPUH_0002217301-mRNA-1"/>
    </source>
</evidence>
<protein>
    <submittedName>
        <fullName evidence="1 3">Uncharacterized protein</fullName>
    </submittedName>
</protein>
<proteinExistence type="predicted"/>
<evidence type="ECO:0000313" key="1">
    <source>
        <dbReference type="EMBL" id="VDN39551.1"/>
    </source>
</evidence>
<accession>A0A183EMF5</accession>
<keyword evidence="2" id="KW-1185">Reference proteome</keyword>
<dbReference type="AlphaFoldDB" id="A0A183EMF5"/>
<dbReference type="OrthoDB" id="2017893at2759"/>
<evidence type="ECO:0000313" key="2">
    <source>
        <dbReference type="Proteomes" id="UP000271098"/>
    </source>
</evidence>
<sequence>MATHKTHDHTNYLSERGENFIRISLLCSQLRHTFRNFICSALVTVDDLVQYAATFTRLLSQQCKVFLVHVKNKLVTVLAEVPKTRPGICISDTLQRALMRWQRVLGIRRSAEANKHSVVKPASIPSPFVVKRTAWM</sequence>
<name>A0A183EMF5_9BILA</name>
<gene>
    <name evidence="1" type="ORF">GPUH_LOCUS22145</name>
</gene>
<reference evidence="3" key="1">
    <citation type="submission" date="2016-06" db="UniProtKB">
        <authorList>
            <consortium name="WormBaseParasite"/>
        </authorList>
    </citation>
    <scope>IDENTIFICATION</scope>
</reference>
<organism evidence="3">
    <name type="scientific">Gongylonema pulchrum</name>
    <dbReference type="NCBI Taxonomy" id="637853"/>
    <lineage>
        <taxon>Eukaryota</taxon>
        <taxon>Metazoa</taxon>
        <taxon>Ecdysozoa</taxon>
        <taxon>Nematoda</taxon>
        <taxon>Chromadorea</taxon>
        <taxon>Rhabditida</taxon>
        <taxon>Spirurina</taxon>
        <taxon>Spiruromorpha</taxon>
        <taxon>Spiruroidea</taxon>
        <taxon>Gongylonematidae</taxon>
        <taxon>Gongylonema</taxon>
    </lineage>
</organism>
<reference evidence="1 2" key="2">
    <citation type="submission" date="2018-11" db="EMBL/GenBank/DDBJ databases">
        <authorList>
            <consortium name="Pathogen Informatics"/>
        </authorList>
    </citation>
    <scope>NUCLEOTIDE SEQUENCE [LARGE SCALE GENOMIC DNA]</scope>
</reference>
<dbReference type="EMBL" id="UYRT01094363">
    <property type="protein sequence ID" value="VDN39551.1"/>
    <property type="molecule type" value="Genomic_DNA"/>
</dbReference>
<dbReference type="Proteomes" id="UP000271098">
    <property type="component" value="Unassembled WGS sequence"/>
</dbReference>